<dbReference type="EMBL" id="SHMQ01000020">
    <property type="protein sequence ID" value="RZV38326.1"/>
    <property type="molecule type" value="Genomic_DNA"/>
</dbReference>
<accession>A0A520XAZ2</accession>
<reference evidence="1 2" key="1">
    <citation type="submission" date="2019-01" db="EMBL/GenBank/DDBJ databases">
        <title>Insights into ecological role of a new deltaproteobacterial order Candidatus Sinidesulfobacterales (Sva0485) by metagenomics and metatranscriptomics.</title>
        <authorList>
            <person name="Tan S."/>
            <person name="Liu J."/>
            <person name="Fang Y."/>
            <person name="Hedlund B."/>
            <person name="Lian Z.-H."/>
            <person name="Huang L.-Y."/>
            <person name="Li J.-T."/>
            <person name="Huang L.-N."/>
            <person name="Li W.-J."/>
            <person name="Jiang H.-C."/>
            <person name="Dong H.-L."/>
            <person name="Shu W.-S."/>
        </authorList>
    </citation>
    <scope>NUCLEOTIDE SEQUENCE [LARGE SCALE GENOMIC DNA]</scope>
    <source>
        <strain evidence="1">AP4</strain>
    </source>
</reference>
<comment type="caution">
    <text evidence="1">The sequence shown here is derived from an EMBL/GenBank/DDBJ whole genome shotgun (WGS) entry which is preliminary data.</text>
</comment>
<dbReference type="AlphaFoldDB" id="A0A520XAZ2"/>
<gene>
    <name evidence="1" type="ORF">EVJ48_07180</name>
</gene>
<name>A0A520XAZ2_9DELT</name>
<protein>
    <recommendedName>
        <fullName evidence="3">Guanylate cyclase domain-containing protein</fullName>
    </recommendedName>
</protein>
<evidence type="ECO:0000313" key="1">
    <source>
        <dbReference type="EMBL" id="RZV38326.1"/>
    </source>
</evidence>
<sequence length="272" mass="31973">MNLNKKYNKSERRKGLIVFIDALGTKSVWNREDPLKYLKSWKGIIKSLRNEKKFISRVFKEVCLIDKEENMPKLDIASFSDTIILTLSFSLDIINKNEINYKEHSREMLIFLGSALKENFYKTIMQDKIFLRGVVSYGDFYKMDSFLIGPAIDEAAMWYDKAEWFGISATPSAKYFIEGTDIAKEGDIFIRYQIPMKDGKTTDSYVISWPYFASLSTKILENIDDIYYESRTQLLESFCSNKVIDKSSYLKYDNTLKFFDDIYKIFCRRLKD</sequence>
<evidence type="ECO:0000313" key="2">
    <source>
        <dbReference type="Proteomes" id="UP000322454"/>
    </source>
</evidence>
<proteinExistence type="predicted"/>
<organism evidence="1 2">
    <name type="scientific">Candidatus Acidulodesulfobacterium acidiphilum</name>
    <dbReference type="NCBI Taxonomy" id="2597224"/>
    <lineage>
        <taxon>Bacteria</taxon>
        <taxon>Deltaproteobacteria</taxon>
        <taxon>Candidatus Acidulodesulfobacterales</taxon>
        <taxon>Candidatus Acidulodesulfobacterium</taxon>
    </lineage>
</organism>
<dbReference type="Proteomes" id="UP000322454">
    <property type="component" value="Unassembled WGS sequence"/>
</dbReference>
<evidence type="ECO:0008006" key="3">
    <source>
        <dbReference type="Google" id="ProtNLM"/>
    </source>
</evidence>